<accession>A0A139INP7</accession>
<dbReference type="Proteomes" id="UP000073492">
    <property type="component" value="Unassembled WGS sequence"/>
</dbReference>
<dbReference type="OrthoDB" id="540611at2759"/>
<protein>
    <recommendedName>
        <fullName evidence="5">Glycoside hydrolase family 105 protein</fullName>
    </recommendedName>
</protein>
<organism evidence="3 4">
    <name type="scientific">Pseudocercospora musae</name>
    <dbReference type="NCBI Taxonomy" id="113226"/>
    <lineage>
        <taxon>Eukaryota</taxon>
        <taxon>Fungi</taxon>
        <taxon>Dikarya</taxon>
        <taxon>Ascomycota</taxon>
        <taxon>Pezizomycotina</taxon>
        <taxon>Dothideomycetes</taxon>
        <taxon>Dothideomycetidae</taxon>
        <taxon>Mycosphaerellales</taxon>
        <taxon>Mycosphaerellaceae</taxon>
        <taxon>Pseudocercospora</taxon>
    </lineage>
</organism>
<gene>
    <name evidence="3" type="ORF">AC579_899</name>
</gene>
<dbReference type="EMBL" id="LFZO01000043">
    <property type="protein sequence ID" value="KXT16156.1"/>
    <property type="molecule type" value="Genomic_DNA"/>
</dbReference>
<reference evidence="3 4" key="1">
    <citation type="submission" date="2015-07" db="EMBL/GenBank/DDBJ databases">
        <title>Comparative genomics of the Sigatoka disease complex on banana suggests a link between parallel evolutionary changes in Pseudocercospora fijiensis and Pseudocercospora eumusae and increased virulence on the banana host.</title>
        <authorList>
            <person name="Chang T.-C."/>
            <person name="Salvucci A."/>
            <person name="Crous P.W."/>
            <person name="Stergiopoulos I."/>
        </authorList>
    </citation>
    <scope>NUCLEOTIDE SEQUENCE [LARGE SCALE GENOMIC DNA]</scope>
    <source>
        <strain evidence="3 4">CBS 116634</strain>
    </source>
</reference>
<name>A0A139INP7_9PEZI</name>
<feature type="transmembrane region" description="Helical" evidence="2">
    <location>
        <begin position="17"/>
        <end position="39"/>
    </location>
</feature>
<evidence type="ECO:0000256" key="1">
    <source>
        <dbReference type="ARBA" id="ARBA00022801"/>
    </source>
</evidence>
<proteinExistence type="predicted"/>
<sequence>MSLHPGRHVFTLPRLKCLFTMALSGAGLLLALTLFWLLVTCHSQRLECPPNTAGLASKMLESNIGRNQGLKAGSGSLGLIELGVFQQALRESIALSNDTAQQQKWSKLLEMSILSAIDNLANTTQDTEYPLDRLSVGTAMILQYQEFKNESYVPAIDALQDSVLNQPRNANGGLWYYNNVKNISAYHNLSYLDGMFSYAPFAISSQTTNTTSNAELLSASGTLIQLQILHNITKREDGLLVHGYDASKDHAWADPVTGASPVVWGRALAWYTLGVVNSLEFLLHHSNSATVKHIRALFNDIVRAQLIASDRSLQTEGSYGVWQVVDRPGATFNGTKNFIEASATAMTAYSLLKGARLGLLYDHELKLRAQATGVGMFQSARQRFLIENSNGTLSYNGTSVVCTLSGDVDYAYYVNRPTALNALIGTSAFILAGLEVERLCGHSY</sequence>
<dbReference type="GO" id="GO:0005975">
    <property type="term" value="P:carbohydrate metabolic process"/>
    <property type="evidence" value="ECO:0007669"/>
    <property type="project" value="InterPro"/>
</dbReference>
<dbReference type="InterPro" id="IPR012341">
    <property type="entry name" value="6hp_glycosidase-like_sf"/>
</dbReference>
<dbReference type="SUPFAM" id="SSF48208">
    <property type="entry name" value="Six-hairpin glycosidases"/>
    <property type="match status" value="1"/>
</dbReference>
<dbReference type="Pfam" id="PF07470">
    <property type="entry name" value="Glyco_hydro_88"/>
    <property type="match status" value="1"/>
</dbReference>
<dbReference type="PANTHER" id="PTHR33886">
    <property type="entry name" value="UNSATURATED RHAMNOGALACTURONAN HYDROLASE (EUROFUNG)"/>
    <property type="match status" value="1"/>
</dbReference>
<keyword evidence="2" id="KW-0472">Membrane</keyword>
<dbReference type="InterPro" id="IPR008928">
    <property type="entry name" value="6-hairpin_glycosidase_sf"/>
</dbReference>
<evidence type="ECO:0000256" key="2">
    <source>
        <dbReference type="SAM" id="Phobius"/>
    </source>
</evidence>
<dbReference type="STRING" id="113226.A0A139INP7"/>
<dbReference type="InterPro" id="IPR052043">
    <property type="entry name" value="PolySaccharide_Degr_Enz"/>
</dbReference>
<evidence type="ECO:0000313" key="4">
    <source>
        <dbReference type="Proteomes" id="UP000073492"/>
    </source>
</evidence>
<dbReference type="InterPro" id="IPR010905">
    <property type="entry name" value="Glyco_hydro_88"/>
</dbReference>
<keyword evidence="4" id="KW-1185">Reference proteome</keyword>
<evidence type="ECO:0000313" key="3">
    <source>
        <dbReference type="EMBL" id="KXT16156.1"/>
    </source>
</evidence>
<keyword evidence="1" id="KW-0378">Hydrolase</keyword>
<dbReference type="AlphaFoldDB" id="A0A139INP7"/>
<dbReference type="GO" id="GO:0016787">
    <property type="term" value="F:hydrolase activity"/>
    <property type="evidence" value="ECO:0007669"/>
    <property type="project" value="UniProtKB-KW"/>
</dbReference>
<dbReference type="PANTHER" id="PTHR33886:SF11">
    <property type="entry name" value="WALL GLYCOSYL HYDROLASE YTER, PUTATIVE (AFU_ORTHOLOGUE AFUA_2G14630)-RELATED"/>
    <property type="match status" value="1"/>
</dbReference>
<keyword evidence="2" id="KW-1133">Transmembrane helix</keyword>
<comment type="caution">
    <text evidence="3">The sequence shown here is derived from an EMBL/GenBank/DDBJ whole genome shotgun (WGS) entry which is preliminary data.</text>
</comment>
<evidence type="ECO:0008006" key="5">
    <source>
        <dbReference type="Google" id="ProtNLM"/>
    </source>
</evidence>
<dbReference type="Gene3D" id="1.50.10.10">
    <property type="match status" value="1"/>
</dbReference>
<keyword evidence="2" id="KW-0812">Transmembrane</keyword>